<reference evidence="2" key="1">
    <citation type="submission" date="2014-08" db="EMBL/GenBank/DDBJ databases">
        <title>Draft genome sequences of Sphingobium herbicidovorans.</title>
        <authorList>
            <person name="Gan H.M."/>
            <person name="Gan H.Y."/>
            <person name="Savka M.A."/>
        </authorList>
    </citation>
    <scope>NUCLEOTIDE SEQUENCE [LARGE SCALE GENOMIC DNA]</scope>
    <source>
        <strain evidence="2">NBRC 16415</strain>
    </source>
</reference>
<accession>A0A086PCX4</accession>
<dbReference type="OrthoDB" id="885342at2"/>
<feature type="transmembrane region" description="Helical" evidence="1">
    <location>
        <begin position="88"/>
        <end position="121"/>
    </location>
</feature>
<feature type="transmembrane region" description="Helical" evidence="1">
    <location>
        <begin position="55"/>
        <end position="76"/>
    </location>
</feature>
<dbReference type="PATRIC" id="fig|1219045.3.peg.1019"/>
<feature type="transmembrane region" description="Helical" evidence="1">
    <location>
        <begin position="127"/>
        <end position="150"/>
    </location>
</feature>
<dbReference type="PANTHER" id="PTHR37314">
    <property type="entry name" value="SLR0142 PROTEIN"/>
    <property type="match status" value="1"/>
</dbReference>
<name>A0A086PCX4_SPHHM</name>
<protein>
    <submittedName>
        <fullName evidence="2">Membrane protein</fullName>
    </submittedName>
</protein>
<gene>
    <name evidence="2" type="ORF">BV98_001001</name>
</gene>
<dbReference type="InterPro" id="IPR010699">
    <property type="entry name" value="DUF1275"/>
</dbReference>
<organism evidence="2 3">
    <name type="scientific">Sphingobium herbicidovorans (strain ATCC 700291 / DSM 11019 / CCUG 56400 / KCTC 2939 / LMG 18315 / NBRC 16415 / MH)</name>
    <name type="common">Sphingomonas herbicidovorans</name>
    <dbReference type="NCBI Taxonomy" id="1219045"/>
    <lineage>
        <taxon>Bacteria</taxon>
        <taxon>Pseudomonadati</taxon>
        <taxon>Pseudomonadota</taxon>
        <taxon>Alphaproteobacteria</taxon>
        <taxon>Sphingomonadales</taxon>
        <taxon>Sphingomonadaceae</taxon>
        <taxon>Sphingobium</taxon>
    </lineage>
</organism>
<keyword evidence="1" id="KW-0812">Transmembrane</keyword>
<feature type="transmembrane region" description="Helical" evidence="1">
    <location>
        <begin position="9"/>
        <end position="35"/>
    </location>
</feature>
<sequence>MKHYNRRHWVLAAGLSALAGYVDVIGFLRLGGLFVSFMSGNSTRLAVGTVQGSEIAARAALIIALFIGGAALGAIVARIAGRWRKPVLLMLAAVLLGLGASAVMLSVPAMVIAMGLLNAVFLRDKEVSIGVTYMTGTLVKLGQGIGNALVGGERTSWLPYALLWTGLMAGALMAAFLHAVLPVDPLWGAAGWTLALALFAAKWLPRPVA</sequence>
<feature type="transmembrane region" description="Helical" evidence="1">
    <location>
        <begin position="186"/>
        <end position="204"/>
    </location>
</feature>
<evidence type="ECO:0000256" key="1">
    <source>
        <dbReference type="SAM" id="Phobius"/>
    </source>
</evidence>
<keyword evidence="1" id="KW-1133">Transmembrane helix</keyword>
<feature type="transmembrane region" description="Helical" evidence="1">
    <location>
        <begin position="157"/>
        <end position="180"/>
    </location>
</feature>
<evidence type="ECO:0000313" key="3">
    <source>
        <dbReference type="Proteomes" id="UP000024284"/>
    </source>
</evidence>
<keyword evidence="3" id="KW-1185">Reference proteome</keyword>
<dbReference type="RefSeq" id="WP_037463104.1">
    <property type="nucleotide sequence ID" value="NZ_BCZD01000017.1"/>
</dbReference>
<dbReference type="eggNOG" id="COG3619">
    <property type="taxonomic scope" value="Bacteria"/>
</dbReference>
<dbReference type="PANTHER" id="PTHR37314:SF4">
    <property type="entry name" value="UPF0700 TRANSMEMBRANE PROTEIN YOAK"/>
    <property type="match status" value="1"/>
</dbReference>
<dbReference type="EMBL" id="JFZA02000005">
    <property type="protein sequence ID" value="KFG91242.1"/>
    <property type="molecule type" value="Genomic_DNA"/>
</dbReference>
<proteinExistence type="predicted"/>
<evidence type="ECO:0000313" key="2">
    <source>
        <dbReference type="EMBL" id="KFG91242.1"/>
    </source>
</evidence>
<dbReference type="AlphaFoldDB" id="A0A086PCX4"/>
<comment type="caution">
    <text evidence="2">The sequence shown here is derived from an EMBL/GenBank/DDBJ whole genome shotgun (WGS) entry which is preliminary data.</text>
</comment>
<dbReference type="STRING" id="76947.GCA_002080435_00504"/>
<keyword evidence="1" id="KW-0472">Membrane</keyword>
<dbReference type="Pfam" id="PF06912">
    <property type="entry name" value="DUF1275"/>
    <property type="match status" value="1"/>
</dbReference>
<dbReference type="Proteomes" id="UP000024284">
    <property type="component" value="Unassembled WGS sequence"/>
</dbReference>